<reference evidence="2" key="1">
    <citation type="journal article" date="2021" name="Proc. Natl. Acad. Sci. U.S.A.">
        <title>A Catalog of Tens of Thousands of Viruses from Human Metagenomes Reveals Hidden Associations with Chronic Diseases.</title>
        <authorList>
            <person name="Tisza M.J."/>
            <person name="Buck C.B."/>
        </authorList>
    </citation>
    <scope>NUCLEOTIDE SEQUENCE</scope>
    <source>
        <strain evidence="2">Ctikv1</strain>
    </source>
</reference>
<accession>A0A8S5N2T9</accession>
<evidence type="ECO:0000256" key="1">
    <source>
        <dbReference type="SAM" id="Phobius"/>
    </source>
</evidence>
<dbReference type="EMBL" id="BK015046">
    <property type="protein sequence ID" value="DAD88740.1"/>
    <property type="molecule type" value="Genomic_DNA"/>
</dbReference>
<protein>
    <submittedName>
        <fullName evidence="2">Uncharacterized protein</fullName>
    </submittedName>
</protein>
<organism evidence="2">
    <name type="scientific">Caudovirales sp. ctikv1</name>
    <dbReference type="NCBI Taxonomy" id="2826781"/>
    <lineage>
        <taxon>Viruses</taxon>
        <taxon>Duplodnaviria</taxon>
        <taxon>Heunggongvirae</taxon>
        <taxon>Uroviricota</taxon>
        <taxon>Caudoviricetes</taxon>
    </lineage>
</organism>
<feature type="transmembrane region" description="Helical" evidence="1">
    <location>
        <begin position="133"/>
        <end position="151"/>
    </location>
</feature>
<keyword evidence="1" id="KW-0812">Transmembrane</keyword>
<keyword evidence="1" id="KW-1133">Transmembrane helix</keyword>
<sequence length="183" mass="21304">MDILNDILIMLINGISHEHLVSMGVVIILTTTLLFVDTIQRIAAEVLRYNKDNHRPNNPITLLTTLTWYGWGKGKYINKATGERRRYLMSERLRGDLLKKLCIQYPAWMILSIVFISLPDIPIPNTDLFLDHIFSYAFMLIPFFAECWSIIENLREMVEDDLIDIGKIFQYTIEIIKAWRGNG</sequence>
<keyword evidence="1" id="KW-0472">Membrane</keyword>
<feature type="transmembrane region" description="Helical" evidence="1">
    <location>
        <begin position="20"/>
        <end position="39"/>
    </location>
</feature>
<proteinExistence type="predicted"/>
<evidence type="ECO:0000313" key="2">
    <source>
        <dbReference type="EMBL" id="DAD88740.1"/>
    </source>
</evidence>
<name>A0A8S5N2T9_9CAUD</name>
<feature type="transmembrane region" description="Helical" evidence="1">
    <location>
        <begin position="102"/>
        <end position="121"/>
    </location>
</feature>